<dbReference type="Gene3D" id="1.25.10.10">
    <property type="entry name" value="Leucine-rich Repeat Variant"/>
    <property type="match status" value="2"/>
</dbReference>
<feature type="region of interest" description="Disordered" evidence="1">
    <location>
        <begin position="321"/>
        <end position="395"/>
    </location>
</feature>
<dbReference type="SUPFAM" id="SSF48371">
    <property type="entry name" value="ARM repeat"/>
    <property type="match status" value="3"/>
</dbReference>
<evidence type="ECO:0000256" key="1">
    <source>
        <dbReference type="SAM" id="MobiDB-lite"/>
    </source>
</evidence>
<gene>
    <name evidence="3" type="ORF">CGI_10027200</name>
</gene>
<accession>K1QRC4</accession>
<dbReference type="GO" id="GO:0010457">
    <property type="term" value="P:centriole-centriole cohesion"/>
    <property type="evidence" value="ECO:0007669"/>
    <property type="project" value="TreeGrafter"/>
</dbReference>
<dbReference type="InterPro" id="IPR011989">
    <property type="entry name" value="ARM-like"/>
</dbReference>
<evidence type="ECO:0000259" key="2">
    <source>
        <dbReference type="Pfam" id="PF14726"/>
    </source>
</evidence>
<dbReference type="InterPro" id="IPR016024">
    <property type="entry name" value="ARM-type_fold"/>
</dbReference>
<dbReference type="GO" id="GO:0005814">
    <property type="term" value="C:centriole"/>
    <property type="evidence" value="ECO:0007669"/>
    <property type="project" value="TreeGrafter"/>
</dbReference>
<dbReference type="InterPro" id="IPR030791">
    <property type="entry name" value="Rotatin"/>
</dbReference>
<dbReference type="HOGENOM" id="CLU_001318_0_0_1"/>
<dbReference type="GO" id="GO:0007099">
    <property type="term" value="P:centriole replication"/>
    <property type="evidence" value="ECO:0007669"/>
    <property type="project" value="TreeGrafter"/>
</dbReference>
<name>K1QRC4_MAGGI</name>
<dbReference type="EMBL" id="JH817380">
    <property type="protein sequence ID" value="EKC36303.1"/>
    <property type="molecule type" value="Genomic_DNA"/>
</dbReference>
<dbReference type="Pfam" id="PF14726">
    <property type="entry name" value="RTTN_N"/>
    <property type="match status" value="1"/>
</dbReference>
<evidence type="ECO:0000313" key="3">
    <source>
        <dbReference type="EMBL" id="EKC36303.1"/>
    </source>
</evidence>
<proteinExistence type="predicted"/>
<dbReference type="GO" id="GO:0032053">
    <property type="term" value="P:ciliary basal body organization"/>
    <property type="evidence" value="ECO:0007669"/>
    <property type="project" value="TreeGrafter"/>
</dbReference>
<dbReference type="PANTHER" id="PTHR31691">
    <property type="entry name" value="ROTATIN"/>
    <property type="match status" value="1"/>
</dbReference>
<sequence length="2239" mass="248467">MALQTRQDINFQGIFKKLGHNLEEIRVRSLENLLSKLEHNLVCDSDLVNERHLMIRLIEWFNFPNPSKQGDVLHLLLRLSKHSSAAQILQDIGAIEFLSQLRSDVPKSLQPIVDQILENTMRLPEVADETLSPTCTYQRRGFSTEAGGALTASDGASEVAPSLTSVSTLPPQEFMDPPHIITGRENSDGYFKDKVYLLQEQQRENNDGVSNTFLATTFPWLALTSTDRHVIQSTNSSLQSRESHLLASSCEFLSDVVFQDFPAEIFLQRPNIVRNLLGLLGAVPDVNTHLTIHAAKTLGDLTSALRSRLRYYQDPSLFTSKQDFSSSSSSPFSNSPSILSNQSGRTDSHSPLAGWGDTRPRGDGREVDSSSSVSSANSRNSSVSIGPDVTNPEETDIDDMRSLQSMQITLPQYCSLVLEKAVPLLKTGAEGVVTQLMYLLNQVLEILTSIVTMEIWQDVSSRAREIAERLSATFEALGDVINYHHHGEVSRGNPEKDKGDVVQHRLAFIGVTGFTSRLLKQLVPVQQGRKLLPATLVKSMELVIFDEALAYSYPDIQITVLAYIQNLSPDMYTLFVDTAKISQSVQKSCQFLMLCQEEAYKGSSELIDMAEASIQSLPYHLHLPLVSEFVKLSSSICARTSQDKALQNKCVEVLLKFLSHPLPEVKEQTYSTIKQVVKGSLNVNEAADPSSRACYLSRFLFSSDIMYEIIVFGLNDSNPKVSQTASDVICHILDGQLLMTEDLWKEVLNALMRSLPVLETYVDMGTKLGSTLLSLTDPTEVQAEGGLVYLEKLRGCLRMMFSTDVRARAESLKRLAWFLSNEQNSNEKLPIFASLDVTNLTSIFIVDMQRSLDEDLGRSVFQIDGMRKVYEIFSSSSVDPSVKKSAVDQLAIILQDHNLHAPFKAEGGVETVLKHLKLGLVRNDDAQSEYIHYLPACAAILRSLVHFDYKLRHRLARDQEVYLVLLRVAFLHQRDERTCYEVAHILILLLFDEVAKFDLGGGTVPVVHFSIPSVLRKRCRLPFRPACHHDNSPHTVELPPDPDPVQTDRPLEMLRISWNVAWHGGMEKLLKHLAQSKNSSQKDKMTEFSPRLQLSFIERKIVQCSHLAEGIKQTLYSVSNATSHNAVSAALGQLLSYLVNSYGYAGSEVMFGQEWLSSIGRFLKVHPSMPDDESLLQEVLRFISMALRLSGEVTEGTLQALGEVLYQPSGPLIGLSHRTSVRGETRDVPENVNIKRTLDKELLSFISTYNCKLPYVLCRRLKFQQLRGDLCHQLLQRLNVTDAPHFYNLASLEGTLQCLMHVTARPGWSSESTELGGEALCSQLLACLLEVVSAFHIGRGGTSMSYMGKGVTKAATMCLRHLAYEMSTTAENKKWAEQWIYVQQRADGQNSAEVEEHQGLDWLLTLWSYRDPEVRVAGLGIGVALTLTESGRTVLTSHCVHIPGGVWGVAFSILLDQSECSMVRQQAALLLVNMTSQPMPCGSVELEENVWQGPVVADTESKVSLVGLTALMALLHHSHFYQEMLVVFTNFYAQPTIQQISATELMISPHLSSASSESTMSTSADLTSVSQQGQPVWSRGGGDSRGKIKTGIRNVQTGVVQQVADSSGSTLMAGEGGSDIISVATPSLVASISQLLRNLVVIAPADTFTCLKRDSFVQILMNMVDTNLLEAYMLEMEGHVSYDQYEIVFGDLLEMYASVMSLLTACVVYDTPTRQDILANKDFIMSALALMTIRFQGSSDVESKLQELWGTVLFFFVTNLQLQGASTLAVVTECLPKIWTSFSDNLCNILTRRLDYGHDLFSKCLQFLSALFSEEGKLQGRQLDLSNSTITDLLDSDFGKEDKEETSAGCHLCKALVPVYEQAVIRTTDHKNTDRLHSAAALRNLLAVSQKAKGTALQMGFVETTIENIKQLHSKINMEALQLGKTAAKKKEDALVPDLIITLDVLRNLLFMNEDAKMACYHSGLPTVIHKIWPWCQMEPQLMLSTVSLLSTYAAKCLTATSSLAYTSPSTTSTTQNARSSSQQLGANSLVHCLLKLAGRDNIKEPLLKALYGLLATLALSSECRNIMFKSNFFREFLELNPRKTKKSKHVKKMEVYWLELMLNLSFSTEGQQMILKTGDSVDLLLDFVDCGSGPGLEYSVLIIRNMCCHCSSKPKLLANDKLLPLLLSCLNKDSGKVQTIAASALLGLVFNNQKAKVMMKNANLLPKLQEILSNLNNLQSTPEKCVQDLTSVLITVSE</sequence>
<feature type="domain" description="Rotatin N-terminal" evidence="2">
    <location>
        <begin position="24"/>
        <end position="119"/>
    </location>
</feature>
<protein>
    <submittedName>
        <fullName evidence="3">Rotatin</fullName>
    </submittedName>
</protein>
<feature type="compositionally biased region" description="Low complexity" evidence="1">
    <location>
        <begin position="321"/>
        <end position="340"/>
    </location>
</feature>
<dbReference type="InParanoid" id="K1QRC4"/>
<feature type="compositionally biased region" description="Basic and acidic residues" evidence="1">
    <location>
        <begin position="358"/>
        <end position="368"/>
    </location>
</feature>
<dbReference type="GO" id="GO:0005813">
    <property type="term" value="C:centrosome"/>
    <property type="evidence" value="ECO:0007669"/>
    <property type="project" value="InterPro"/>
</dbReference>
<feature type="compositionally biased region" description="Low complexity" evidence="1">
    <location>
        <begin position="369"/>
        <end position="384"/>
    </location>
</feature>
<organism evidence="3">
    <name type="scientific">Magallana gigas</name>
    <name type="common">Pacific oyster</name>
    <name type="synonym">Crassostrea gigas</name>
    <dbReference type="NCBI Taxonomy" id="29159"/>
    <lineage>
        <taxon>Eukaryota</taxon>
        <taxon>Metazoa</taxon>
        <taxon>Spiralia</taxon>
        <taxon>Lophotrochozoa</taxon>
        <taxon>Mollusca</taxon>
        <taxon>Bivalvia</taxon>
        <taxon>Autobranchia</taxon>
        <taxon>Pteriomorphia</taxon>
        <taxon>Ostreida</taxon>
        <taxon>Ostreoidea</taxon>
        <taxon>Ostreidae</taxon>
        <taxon>Magallana</taxon>
    </lineage>
</organism>
<reference evidence="3" key="1">
    <citation type="journal article" date="2012" name="Nature">
        <title>The oyster genome reveals stress adaptation and complexity of shell formation.</title>
        <authorList>
            <person name="Zhang G."/>
            <person name="Fang X."/>
            <person name="Guo X."/>
            <person name="Li L."/>
            <person name="Luo R."/>
            <person name="Xu F."/>
            <person name="Yang P."/>
            <person name="Zhang L."/>
            <person name="Wang X."/>
            <person name="Qi H."/>
            <person name="Xiong Z."/>
            <person name="Que H."/>
            <person name="Xie Y."/>
            <person name="Holland P.W."/>
            <person name="Paps J."/>
            <person name="Zhu Y."/>
            <person name="Wu F."/>
            <person name="Chen Y."/>
            <person name="Wang J."/>
            <person name="Peng C."/>
            <person name="Meng J."/>
            <person name="Yang L."/>
            <person name="Liu J."/>
            <person name="Wen B."/>
            <person name="Zhang N."/>
            <person name="Huang Z."/>
            <person name="Zhu Q."/>
            <person name="Feng Y."/>
            <person name="Mount A."/>
            <person name="Hedgecock D."/>
            <person name="Xu Z."/>
            <person name="Liu Y."/>
            <person name="Domazet-Loso T."/>
            <person name="Du Y."/>
            <person name="Sun X."/>
            <person name="Zhang S."/>
            <person name="Liu B."/>
            <person name="Cheng P."/>
            <person name="Jiang X."/>
            <person name="Li J."/>
            <person name="Fan D."/>
            <person name="Wang W."/>
            <person name="Fu W."/>
            <person name="Wang T."/>
            <person name="Wang B."/>
            <person name="Zhang J."/>
            <person name="Peng Z."/>
            <person name="Li Y."/>
            <person name="Li N."/>
            <person name="Wang J."/>
            <person name="Chen M."/>
            <person name="He Y."/>
            <person name="Tan F."/>
            <person name="Song X."/>
            <person name="Zheng Q."/>
            <person name="Huang R."/>
            <person name="Yang H."/>
            <person name="Du X."/>
            <person name="Chen L."/>
            <person name="Yang M."/>
            <person name="Gaffney P.M."/>
            <person name="Wang S."/>
            <person name="Luo L."/>
            <person name="She Z."/>
            <person name="Ming Y."/>
            <person name="Huang W."/>
            <person name="Zhang S."/>
            <person name="Huang B."/>
            <person name="Zhang Y."/>
            <person name="Qu T."/>
            <person name="Ni P."/>
            <person name="Miao G."/>
            <person name="Wang J."/>
            <person name="Wang Q."/>
            <person name="Steinberg C.E."/>
            <person name="Wang H."/>
            <person name="Li N."/>
            <person name="Qian L."/>
            <person name="Zhang G."/>
            <person name="Li Y."/>
            <person name="Yang H."/>
            <person name="Liu X."/>
            <person name="Wang J."/>
            <person name="Yin Y."/>
            <person name="Wang J."/>
        </authorList>
    </citation>
    <scope>NUCLEOTIDE SEQUENCE [LARGE SCALE GENOMIC DNA]</scope>
    <source>
        <strain evidence="3">05x7-T-G4-1.051#20</strain>
    </source>
</reference>
<dbReference type="GO" id="GO:0036064">
    <property type="term" value="C:ciliary basal body"/>
    <property type="evidence" value="ECO:0007669"/>
    <property type="project" value="InterPro"/>
</dbReference>
<dbReference type="InterPro" id="IPR029249">
    <property type="entry name" value="Rotatin_N"/>
</dbReference>
<dbReference type="PANTHER" id="PTHR31691:SF1">
    <property type="entry name" value="ROTATIN"/>
    <property type="match status" value="1"/>
</dbReference>